<keyword evidence="1" id="KW-0732">Signal</keyword>
<gene>
    <name evidence="4" type="ORF">Q8X39_07915</name>
</gene>
<evidence type="ECO:0000256" key="2">
    <source>
        <dbReference type="SAM" id="MobiDB-lite"/>
    </source>
</evidence>
<organism evidence="4 5">
    <name type="scientific">Leptothrix discophora</name>
    <dbReference type="NCBI Taxonomy" id="89"/>
    <lineage>
        <taxon>Bacteria</taxon>
        <taxon>Pseudomonadati</taxon>
        <taxon>Pseudomonadota</taxon>
        <taxon>Betaproteobacteria</taxon>
        <taxon>Burkholderiales</taxon>
        <taxon>Sphaerotilaceae</taxon>
        <taxon>Leptothrix</taxon>
    </lineage>
</organism>
<dbReference type="PANTHER" id="PTHR47197">
    <property type="entry name" value="PROTEIN NIRF"/>
    <property type="match status" value="1"/>
</dbReference>
<proteinExistence type="predicted"/>
<dbReference type="EMBL" id="JAUZEE010000003">
    <property type="protein sequence ID" value="MDP4300558.1"/>
    <property type="molecule type" value="Genomic_DNA"/>
</dbReference>
<feature type="region of interest" description="Disordered" evidence="2">
    <location>
        <begin position="547"/>
        <end position="573"/>
    </location>
</feature>
<evidence type="ECO:0000313" key="4">
    <source>
        <dbReference type="EMBL" id="MDP4300558.1"/>
    </source>
</evidence>
<reference evidence="4 5" key="1">
    <citation type="submission" date="2023-08" db="EMBL/GenBank/DDBJ databases">
        <authorList>
            <person name="Roldan D.M."/>
            <person name="Menes R.J."/>
        </authorList>
    </citation>
    <scope>NUCLEOTIDE SEQUENCE [LARGE SCALE GENOMIC DNA]</scope>
    <source>
        <strain evidence="4 5">CCM 2812</strain>
    </source>
</reference>
<keyword evidence="5" id="KW-1185">Reference proteome</keyword>
<dbReference type="RefSeq" id="WP_305749107.1">
    <property type="nucleotide sequence ID" value="NZ_JAUZEE010000003.1"/>
</dbReference>
<dbReference type="Gene3D" id="2.130.10.10">
    <property type="entry name" value="YVTN repeat-like/Quinoprotein amine dehydrogenase"/>
    <property type="match status" value="1"/>
</dbReference>
<dbReference type="InterPro" id="IPR048433">
    <property type="entry name" value="YNCE-like_beta-prop"/>
</dbReference>
<dbReference type="InterPro" id="IPR015943">
    <property type="entry name" value="WD40/YVTN_repeat-like_dom_sf"/>
</dbReference>
<dbReference type="Proteomes" id="UP001235760">
    <property type="component" value="Unassembled WGS sequence"/>
</dbReference>
<feature type="region of interest" description="Disordered" evidence="2">
    <location>
        <begin position="663"/>
        <end position="695"/>
    </location>
</feature>
<dbReference type="Pfam" id="PF21783">
    <property type="entry name" value="YNCE"/>
    <property type="match status" value="1"/>
</dbReference>
<feature type="domain" description="YNCE-like beta-propeller" evidence="3">
    <location>
        <begin position="173"/>
        <end position="326"/>
    </location>
</feature>
<feature type="compositionally biased region" description="Basic and acidic residues" evidence="2">
    <location>
        <begin position="676"/>
        <end position="686"/>
    </location>
</feature>
<dbReference type="SUPFAM" id="SSF51004">
    <property type="entry name" value="C-terminal (heme d1) domain of cytochrome cd1-nitrite reductase"/>
    <property type="match status" value="1"/>
</dbReference>
<protein>
    <submittedName>
        <fullName evidence="4">YncE family protein</fullName>
    </submittedName>
</protein>
<sequence>MALATEGDRAQAGMSRRGWALALAGIGALSAAQAGDRLPLVQQHTQAGVKAELTLSAPGATAVPLGQPLSLTLRLTDELSGTPLRGLRPRMWMSRQGGDQAEPCNTQIRRFASGRLAQRADRDLNSFQLLTLNADASISVINPLLQLNNTKLEALIRLPGVGTDWVHARGLDRLFVTLADRAELAVVDLANNKLIKTISLGEGKPRRLVISPDERTVWVALDDSDKLVGVDVAALEKRQELTIGDGAHALAISEDGRRLVATSSASNQVTLVDAQAARVIARVPVSGTPLAVTHSALARRAYIGSLNAPLLTVIDLEDGKPLARIALPQPVSAVRADPSGRHVLAVHTASSTLMAVDAANSRLVAQGQVVAQPDQIVYSQRFAFIRGLGSSSVQMVELRALDEGRLALNELPVFQKTPASLPEHIGPADLMAPSPEPGSMLLGSAPDTALYYYTEGMMAPQGTYATYSRAARALKVVDRSLKETEPGVYSGVVRLDRGGLYSLPTLLEQPRLTQCWALNVDDTGATADGRRIDVTWQLGEQTYTGSSARVASQTLPGSSRDTARPGQAPRAEMRAGEAGELLIRLKDGQTGQPLTGITDLQAMALERPGLSQQRLFAQEREPGSGVYVVRQKFPRAGVWRVMVQSRSLGLTFDRSPLLDIGVRGPEVTRAAPDAAPDARPDTRPDMPPKTGAASN</sequence>
<comment type="caution">
    <text evidence="4">The sequence shown here is derived from an EMBL/GenBank/DDBJ whole genome shotgun (WGS) entry which is preliminary data.</text>
</comment>
<evidence type="ECO:0000256" key="1">
    <source>
        <dbReference type="ARBA" id="ARBA00022729"/>
    </source>
</evidence>
<dbReference type="InterPro" id="IPR011048">
    <property type="entry name" value="Haem_d1_sf"/>
</dbReference>
<dbReference type="InterPro" id="IPR051200">
    <property type="entry name" value="Host-pathogen_enzymatic-act"/>
</dbReference>
<feature type="compositionally biased region" description="Polar residues" evidence="2">
    <location>
        <begin position="547"/>
        <end position="560"/>
    </location>
</feature>
<dbReference type="PANTHER" id="PTHR47197:SF3">
    <property type="entry name" value="DIHYDRO-HEME D1 DEHYDROGENASE"/>
    <property type="match status" value="1"/>
</dbReference>
<evidence type="ECO:0000259" key="3">
    <source>
        <dbReference type="Pfam" id="PF21783"/>
    </source>
</evidence>
<name>A0ABT9G300_LEPDI</name>
<accession>A0ABT9G300</accession>
<evidence type="ECO:0000313" key="5">
    <source>
        <dbReference type="Proteomes" id="UP001235760"/>
    </source>
</evidence>